<organism evidence="1 2">
    <name type="scientific">Brytella acorum</name>
    <dbReference type="NCBI Taxonomy" id="2959299"/>
    <lineage>
        <taxon>Bacteria</taxon>
        <taxon>Pseudomonadati</taxon>
        <taxon>Pseudomonadota</taxon>
        <taxon>Alphaproteobacteria</taxon>
        <taxon>Acetobacterales</taxon>
        <taxon>Acetobacteraceae</taxon>
        <taxon>Brytella</taxon>
    </lineage>
</organism>
<comment type="caution">
    <text evidence="1">The sequence shown here is derived from an EMBL/GenBank/DDBJ whole genome shotgun (WGS) entry which is preliminary data.</text>
</comment>
<dbReference type="AlphaFoldDB" id="A0AA35Y3R2"/>
<keyword evidence="2" id="KW-1185">Reference proteome</keyword>
<reference evidence="1" key="1">
    <citation type="submission" date="2023-03" db="EMBL/GenBank/DDBJ databases">
        <authorList>
            <person name="Cleenwerck I."/>
        </authorList>
    </citation>
    <scope>NUCLEOTIDE SEQUENCE</scope>
    <source>
        <strain evidence="1">LMG 32879</strain>
    </source>
</reference>
<proteinExistence type="predicted"/>
<dbReference type="Proteomes" id="UP001176960">
    <property type="component" value="Unassembled WGS sequence"/>
</dbReference>
<accession>A0AA35Y3R2</accession>
<protein>
    <submittedName>
        <fullName evidence="1">Uncharacterized protein</fullName>
    </submittedName>
</protein>
<sequence>MKYVIFFVMVSKGRPGRTSIHSVSANSSFHIHTMPVGSIALNALRDRVIHRLNVEMAAFTPRGTRQYEIIRRDIHKAVRRRNTSRLWPKSNRSQRYPYWTAIPNRGGFLPVSGIIIRTASEILSVPINLFVRTRPPPPEEGKQNVTHNVVWTSGVDERAQSLGTVFSSGDHPYGRGDHFAAAALPSRNGVPRACIGTADINGELRTKTVFHVKHLREWASSLPYLS</sequence>
<evidence type="ECO:0000313" key="2">
    <source>
        <dbReference type="Proteomes" id="UP001176960"/>
    </source>
</evidence>
<name>A0AA35Y3R2_9PROT</name>
<evidence type="ECO:0000313" key="1">
    <source>
        <dbReference type="EMBL" id="CAI9121098.1"/>
    </source>
</evidence>
<gene>
    <name evidence="1" type="ORF">LMG32879_001944</name>
</gene>
<dbReference type="RefSeq" id="WP_289842112.1">
    <property type="nucleotide sequence ID" value="NZ_CATKSH010000010.1"/>
</dbReference>
<dbReference type="EMBL" id="CATKSH010000010">
    <property type="protein sequence ID" value="CAI9121098.1"/>
    <property type="molecule type" value="Genomic_DNA"/>
</dbReference>